<evidence type="ECO:0000313" key="3">
    <source>
        <dbReference type="Proteomes" id="UP001152747"/>
    </source>
</evidence>
<name>A0A9P1J4A4_9PELO</name>
<sequence length="159" mass="16984">MFKTGILLLLIFTTGVQSDCQCFQNTVASGRSVSVNNAFDTTNFQPCYTTPCGFIAYSGNDALGWNNVSITWNTIVDPTAILTIYDGIDEKATVLAILKPENSPSSISSSFQSSTASIFVKYTQTIVTSGNIYYGSVQATRNLSGTTSPASPTATPMIF</sequence>
<feature type="chain" id="PRO_5040457342" description="CUB-like domain-containing protein" evidence="1">
    <location>
        <begin position="19"/>
        <end position="159"/>
    </location>
</feature>
<organism evidence="2 3">
    <name type="scientific">Caenorhabditis angaria</name>
    <dbReference type="NCBI Taxonomy" id="860376"/>
    <lineage>
        <taxon>Eukaryota</taxon>
        <taxon>Metazoa</taxon>
        <taxon>Ecdysozoa</taxon>
        <taxon>Nematoda</taxon>
        <taxon>Chromadorea</taxon>
        <taxon>Rhabditida</taxon>
        <taxon>Rhabditina</taxon>
        <taxon>Rhabditomorpha</taxon>
        <taxon>Rhabditoidea</taxon>
        <taxon>Rhabditidae</taxon>
        <taxon>Peloderinae</taxon>
        <taxon>Caenorhabditis</taxon>
    </lineage>
</organism>
<protein>
    <recommendedName>
        <fullName evidence="4">CUB-like domain-containing protein</fullName>
    </recommendedName>
</protein>
<dbReference type="PANTHER" id="PTHR21690:SF2">
    <property type="entry name" value="CUB DOMAIN-CONTAINING PROTEIN-RELATED"/>
    <property type="match status" value="1"/>
</dbReference>
<dbReference type="PANTHER" id="PTHR21690">
    <property type="entry name" value="CUB DOMAIN-CONTAINING PROTEIN-RELATED"/>
    <property type="match status" value="1"/>
</dbReference>
<evidence type="ECO:0000256" key="1">
    <source>
        <dbReference type="SAM" id="SignalP"/>
    </source>
</evidence>
<evidence type="ECO:0000313" key="2">
    <source>
        <dbReference type="EMBL" id="CAI5454709.1"/>
    </source>
</evidence>
<gene>
    <name evidence="2" type="ORF">CAMP_LOCUS17346</name>
</gene>
<feature type="signal peptide" evidence="1">
    <location>
        <begin position="1"/>
        <end position="18"/>
    </location>
</feature>
<keyword evidence="1" id="KW-0732">Signal</keyword>
<comment type="caution">
    <text evidence="2">The sequence shown here is derived from an EMBL/GenBank/DDBJ whole genome shotgun (WGS) entry which is preliminary data.</text>
</comment>
<proteinExistence type="predicted"/>
<reference evidence="2" key="1">
    <citation type="submission" date="2022-11" db="EMBL/GenBank/DDBJ databases">
        <authorList>
            <person name="Kikuchi T."/>
        </authorList>
    </citation>
    <scope>NUCLEOTIDE SEQUENCE</scope>
    <source>
        <strain evidence="2">PS1010</strain>
    </source>
</reference>
<evidence type="ECO:0008006" key="4">
    <source>
        <dbReference type="Google" id="ProtNLM"/>
    </source>
</evidence>
<dbReference type="AlphaFoldDB" id="A0A9P1J4A4"/>
<dbReference type="Proteomes" id="UP001152747">
    <property type="component" value="Unassembled WGS sequence"/>
</dbReference>
<dbReference type="EMBL" id="CANHGI010000006">
    <property type="protein sequence ID" value="CAI5454709.1"/>
    <property type="molecule type" value="Genomic_DNA"/>
</dbReference>
<keyword evidence="3" id="KW-1185">Reference proteome</keyword>
<accession>A0A9P1J4A4</accession>